<protein>
    <submittedName>
        <fullName evidence="2">Phosphotransferase enzyme family protein</fullName>
    </submittedName>
</protein>
<reference evidence="2 3" key="1">
    <citation type="submission" date="2017-04" db="EMBL/GenBank/DDBJ databases">
        <authorList>
            <person name="Afonso C.L."/>
            <person name="Miller P.J."/>
            <person name="Scott M.A."/>
            <person name="Spackman E."/>
            <person name="Goraichik I."/>
            <person name="Dimitrov K.M."/>
            <person name="Suarez D.L."/>
            <person name="Swayne D.E."/>
        </authorList>
    </citation>
    <scope>NUCLEOTIDE SEQUENCE [LARGE SCALE GENOMIC DNA]</scope>
    <source>
        <strain evidence="2 3">USBA 355</strain>
    </source>
</reference>
<dbReference type="Proteomes" id="UP000192917">
    <property type="component" value="Unassembled WGS sequence"/>
</dbReference>
<organism evidence="2 3">
    <name type="scientific">Tistlia consotensis USBA 355</name>
    <dbReference type="NCBI Taxonomy" id="560819"/>
    <lineage>
        <taxon>Bacteria</taxon>
        <taxon>Pseudomonadati</taxon>
        <taxon>Pseudomonadota</taxon>
        <taxon>Alphaproteobacteria</taxon>
        <taxon>Rhodospirillales</taxon>
        <taxon>Rhodovibrionaceae</taxon>
        <taxon>Tistlia</taxon>
    </lineage>
</organism>
<dbReference type="STRING" id="560819.SAMN05428998_1398"/>
<dbReference type="InterPro" id="IPR002575">
    <property type="entry name" value="Aminoglycoside_PTrfase"/>
</dbReference>
<sequence>MAGEAEARLLIAEGLGAAAGREARFGGGRRGAVNEIRFFEWRGRPLLLRRRLPEVAFAYEPDIAKEAVVAAAWRARGGGAAAVEAAMAAALQRPAPGRLPHGPELLAAGHGARPWSIQQALPGRALGEAPELAAYRRLGALLAELHALPLAACAETFRELGGPPLDPGALFGRDLERALAAAGLQAPLSAALRQAAATDFSGARPALCHNDLHGLNVLRGEAGEPVPIDWDNAVLRPAELDLVKLRHWTALDAGGWLVSEPALYAAFREGYDGAGGPAPDTGRLRACEILWLLRALIFEQRREAAGRPPAPPFPPARHYRARLEVLAEGSMAERLETGAAGAGT</sequence>
<dbReference type="RefSeq" id="WP_089229831.1">
    <property type="nucleotide sequence ID" value="NZ_FWZX01000039.1"/>
</dbReference>
<gene>
    <name evidence="2" type="ORF">SAMN05428998_1398</name>
</gene>
<name>A0A1Y6CNE0_9PROT</name>
<dbReference type="Pfam" id="PF01636">
    <property type="entry name" value="APH"/>
    <property type="match status" value="1"/>
</dbReference>
<keyword evidence="3" id="KW-1185">Reference proteome</keyword>
<dbReference type="SUPFAM" id="SSF56112">
    <property type="entry name" value="Protein kinase-like (PK-like)"/>
    <property type="match status" value="1"/>
</dbReference>
<keyword evidence="2" id="KW-0808">Transferase</keyword>
<proteinExistence type="predicted"/>
<dbReference type="InterPro" id="IPR011009">
    <property type="entry name" value="Kinase-like_dom_sf"/>
</dbReference>
<evidence type="ECO:0000313" key="3">
    <source>
        <dbReference type="Proteomes" id="UP000192917"/>
    </source>
</evidence>
<dbReference type="Gene3D" id="1.10.510.10">
    <property type="entry name" value="Transferase(Phosphotransferase) domain 1"/>
    <property type="match status" value="1"/>
</dbReference>
<dbReference type="GO" id="GO:0016740">
    <property type="term" value="F:transferase activity"/>
    <property type="evidence" value="ECO:0007669"/>
    <property type="project" value="UniProtKB-KW"/>
</dbReference>
<dbReference type="AlphaFoldDB" id="A0A1Y6CNE0"/>
<evidence type="ECO:0000313" key="2">
    <source>
        <dbReference type="EMBL" id="SMF78853.1"/>
    </source>
</evidence>
<accession>A0A1Y6CNE0</accession>
<feature type="domain" description="Aminoglycoside phosphotransferase" evidence="1">
    <location>
        <begin position="38"/>
        <end position="280"/>
    </location>
</feature>
<dbReference type="EMBL" id="FWZX01000039">
    <property type="protein sequence ID" value="SMF78853.1"/>
    <property type="molecule type" value="Genomic_DNA"/>
</dbReference>
<evidence type="ECO:0000259" key="1">
    <source>
        <dbReference type="Pfam" id="PF01636"/>
    </source>
</evidence>